<dbReference type="AlphaFoldDB" id="A0AA40FE61"/>
<protein>
    <submittedName>
        <fullName evidence="1">Uncharacterized protein</fullName>
    </submittedName>
</protein>
<accession>A0AA40FE61</accession>
<proteinExistence type="predicted"/>
<gene>
    <name evidence="1" type="ORF">K0M31_016857</name>
</gene>
<organism evidence="1 2">
    <name type="scientific">Melipona bicolor</name>
    <dbReference type="NCBI Taxonomy" id="60889"/>
    <lineage>
        <taxon>Eukaryota</taxon>
        <taxon>Metazoa</taxon>
        <taxon>Ecdysozoa</taxon>
        <taxon>Arthropoda</taxon>
        <taxon>Hexapoda</taxon>
        <taxon>Insecta</taxon>
        <taxon>Pterygota</taxon>
        <taxon>Neoptera</taxon>
        <taxon>Endopterygota</taxon>
        <taxon>Hymenoptera</taxon>
        <taxon>Apocrita</taxon>
        <taxon>Aculeata</taxon>
        <taxon>Apoidea</taxon>
        <taxon>Anthophila</taxon>
        <taxon>Apidae</taxon>
        <taxon>Melipona</taxon>
    </lineage>
</organism>
<dbReference type="EMBL" id="JAHYIQ010000053">
    <property type="protein sequence ID" value="KAK1117308.1"/>
    <property type="molecule type" value="Genomic_DNA"/>
</dbReference>
<comment type="caution">
    <text evidence="1">The sequence shown here is derived from an EMBL/GenBank/DDBJ whole genome shotgun (WGS) entry which is preliminary data.</text>
</comment>
<evidence type="ECO:0000313" key="1">
    <source>
        <dbReference type="EMBL" id="KAK1117308.1"/>
    </source>
</evidence>
<name>A0AA40FE61_9HYME</name>
<keyword evidence="2" id="KW-1185">Reference proteome</keyword>
<evidence type="ECO:0000313" key="2">
    <source>
        <dbReference type="Proteomes" id="UP001177670"/>
    </source>
</evidence>
<dbReference type="Proteomes" id="UP001177670">
    <property type="component" value="Unassembled WGS sequence"/>
</dbReference>
<sequence>MPRSSSTNPEEFCTVNLLCFLFPVSRCTLPIQSHGHVEPCSKTRLDPRTVLHGEIRICTYFQKTTDTIAAIRRSTTAQRNTDKFTAYIPRYDARIVFKEQFTALFIDGCFFHSKPMILSDSGADRERHSRTIAATRTVTKSTCNHGTAGNQATKHRILSVRCGYGNSGRDVLAAVKPDSISQRSSIVSSSVKRSSRPETTERGRRFGIRKGKCLEDFHVSLAEEKHPRLISDLRAGC</sequence>
<reference evidence="1" key="1">
    <citation type="submission" date="2021-10" db="EMBL/GenBank/DDBJ databases">
        <title>Melipona bicolor Genome sequencing and assembly.</title>
        <authorList>
            <person name="Araujo N.S."/>
            <person name="Arias M.C."/>
        </authorList>
    </citation>
    <scope>NUCLEOTIDE SEQUENCE</scope>
    <source>
        <strain evidence="1">USP_2M_L1-L4_2017</strain>
        <tissue evidence="1">Whole body</tissue>
    </source>
</reference>